<keyword evidence="13 14" id="KW-0100">Branched-chain amino acid biosynthesis</keyword>
<dbReference type="Gene3D" id="3.40.718.10">
    <property type="entry name" value="Isopropylmalate Dehydrogenase"/>
    <property type="match status" value="1"/>
</dbReference>
<dbReference type="Proteomes" id="UP000321917">
    <property type="component" value="Unassembled WGS sequence"/>
</dbReference>
<dbReference type="GO" id="GO:0005829">
    <property type="term" value="C:cytosol"/>
    <property type="evidence" value="ECO:0007669"/>
    <property type="project" value="TreeGrafter"/>
</dbReference>
<evidence type="ECO:0000256" key="2">
    <source>
        <dbReference type="ARBA" id="ARBA00001936"/>
    </source>
</evidence>
<evidence type="ECO:0000256" key="3">
    <source>
        <dbReference type="ARBA" id="ARBA00004762"/>
    </source>
</evidence>
<feature type="binding site" evidence="14">
    <location>
        <position position="252"/>
    </location>
    <ligand>
        <name>Mg(2+)</name>
        <dbReference type="ChEBI" id="CHEBI:18420"/>
    </ligand>
</feature>
<dbReference type="GO" id="GO:0051287">
    <property type="term" value="F:NAD binding"/>
    <property type="evidence" value="ECO:0007669"/>
    <property type="project" value="InterPro"/>
</dbReference>
<dbReference type="EMBL" id="VOLR01000008">
    <property type="protein sequence ID" value="TWX60861.1"/>
    <property type="molecule type" value="Genomic_DNA"/>
</dbReference>
<comment type="cofactor">
    <cofactor evidence="14 15">
        <name>Mg(2+)</name>
        <dbReference type="ChEBI" id="CHEBI:18420"/>
    </cofactor>
    <cofactor evidence="14 15">
        <name>Mn(2+)</name>
        <dbReference type="ChEBI" id="CHEBI:29035"/>
    </cofactor>
    <text evidence="14 15">Binds 1 Mg(2+) or Mn(2+) ion per subunit.</text>
</comment>
<dbReference type="OrthoDB" id="9806254at2"/>
<evidence type="ECO:0000256" key="5">
    <source>
        <dbReference type="ARBA" id="ARBA00011738"/>
    </source>
</evidence>
<dbReference type="UniPathway" id="UPA00048">
    <property type="reaction ID" value="UER00072"/>
</dbReference>
<sequence length="381" mass="40815">MSHIAILAGDGIGPEVMVEAKKVLTTIATLFDITISTQDYAIGGAAIDSHGHALPDETMKGCEQADAILFGSVGGPKWASLPPTEQPERCALLGLRSRFDLFCNMRPATLQPALSSLSTLRSDISEQGFDVLVIRELTGDIYFGEPKGRRGEGEEETGFDSMFYSRREVKRIAHLAFQAAQKRNNKVTSVDKANVLATSQLWRQVVEEVASEYPDVALEHLYVDNAAMQLVRDPNQFDVLLCPNLFGDILSDICAMITGSMGLLPSASLNSDGFGMYEPAGGSAPDIAGKGIANPIAQILSAALMLRYSLNESAAAQAIEDAVASALDNGVLTADLLPANQRHQAKNTTEVGDYICQQIIARHSSAQDSAQNSANQKITEA</sequence>
<comment type="catalytic activity">
    <reaction evidence="1 14 15">
        <text>(2R,3S)-3-isopropylmalate + NAD(+) = 4-methyl-2-oxopentanoate + CO2 + NADH</text>
        <dbReference type="Rhea" id="RHEA:32271"/>
        <dbReference type="ChEBI" id="CHEBI:16526"/>
        <dbReference type="ChEBI" id="CHEBI:17865"/>
        <dbReference type="ChEBI" id="CHEBI:35121"/>
        <dbReference type="ChEBI" id="CHEBI:57540"/>
        <dbReference type="ChEBI" id="CHEBI:57945"/>
        <dbReference type="EC" id="1.1.1.85"/>
    </reaction>
</comment>
<feature type="binding site" evidence="14">
    <location>
        <position position="248"/>
    </location>
    <ligand>
        <name>Mg(2+)</name>
        <dbReference type="ChEBI" id="CHEBI:18420"/>
    </ligand>
</feature>
<dbReference type="RefSeq" id="WP_146799090.1">
    <property type="nucleotide sequence ID" value="NZ_VOLP01000009.1"/>
</dbReference>
<comment type="function">
    <text evidence="14 15">Catalyzes the oxidation of 3-carboxy-2-hydroxy-4-methylpentanoate (3-isopropylmalate) to 3-carboxy-4-methyl-2-oxopentanoate. The product decarboxylates to 4-methyl-2 oxopentanoate.</text>
</comment>
<comment type="similarity">
    <text evidence="4 14">Belongs to the isocitrate and isopropylmalate dehydrogenases family. LeuB type 1 subfamily.</text>
</comment>
<keyword evidence="19" id="KW-1185">Reference proteome</keyword>
<feature type="binding site" evidence="14">
    <location>
        <position position="96"/>
    </location>
    <ligand>
        <name>substrate</name>
    </ligand>
</feature>
<dbReference type="SUPFAM" id="SSF53659">
    <property type="entry name" value="Isocitrate/Isopropylmalate dehydrogenase-like"/>
    <property type="match status" value="1"/>
</dbReference>
<feature type="binding site" evidence="14">
    <location>
        <begin position="282"/>
        <end position="294"/>
    </location>
    <ligand>
        <name>NAD(+)</name>
        <dbReference type="ChEBI" id="CHEBI:57540"/>
    </ligand>
</feature>
<dbReference type="PROSITE" id="PS00470">
    <property type="entry name" value="IDH_IMDH"/>
    <property type="match status" value="1"/>
</dbReference>
<dbReference type="NCBIfam" id="TIGR00169">
    <property type="entry name" value="leuB"/>
    <property type="match status" value="1"/>
</dbReference>
<dbReference type="GO" id="GO:0003862">
    <property type="term" value="F:3-isopropylmalate dehydrogenase activity"/>
    <property type="evidence" value="ECO:0007669"/>
    <property type="project" value="UniProtKB-UniRule"/>
</dbReference>
<evidence type="ECO:0000256" key="12">
    <source>
        <dbReference type="ARBA" id="ARBA00023211"/>
    </source>
</evidence>
<evidence type="ECO:0000313" key="19">
    <source>
        <dbReference type="Proteomes" id="UP000321525"/>
    </source>
</evidence>
<comment type="pathway">
    <text evidence="3 14 15">Amino-acid biosynthesis; L-leucine biosynthesis; L-leucine from 3-methyl-2-oxobutanoate: step 3/4.</text>
</comment>
<evidence type="ECO:0000256" key="8">
    <source>
        <dbReference type="ARBA" id="ARBA00022723"/>
    </source>
</evidence>
<evidence type="ECO:0000256" key="15">
    <source>
        <dbReference type="RuleBase" id="RU004445"/>
    </source>
</evidence>
<feature type="site" description="Important for catalysis" evidence="14">
    <location>
        <position position="192"/>
    </location>
</feature>
<dbReference type="InterPro" id="IPR024084">
    <property type="entry name" value="IsoPropMal-DH-like_dom"/>
</dbReference>
<evidence type="ECO:0000313" key="17">
    <source>
        <dbReference type="EMBL" id="TWX60861.1"/>
    </source>
</evidence>
<feature type="site" description="Important for catalysis" evidence="14">
    <location>
        <position position="142"/>
    </location>
</feature>
<feature type="binding site" evidence="14">
    <location>
        <begin position="75"/>
        <end position="88"/>
    </location>
    <ligand>
        <name>NAD(+)</name>
        <dbReference type="ChEBI" id="CHEBI:57540"/>
    </ligand>
</feature>
<dbReference type="InterPro" id="IPR004429">
    <property type="entry name" value="Isopropylmalate_DH"/>
</dbReference>
<keyword evidence="10 14" id="KW-0560">Oxidoreductase</keyword>
<evidence type="ECO:0000256" key="7">
    <source>
        <dbReference type="ARBA" id="ARBA00022605"/>
    </source>
</evidence>
<feature type="binding site" evidence="14">
    <location>
        <position position="106"/>
    </location>
    <ligand>
        <name>substrate</name>
    </ligand>
</feature>
<keyword evidence="7 14" id="KW-0028">Amino-acid biosynthesis</keyword>
<feature type="binding site" evidence="14">
    <location>
        <position position="224"/>
    </location>
    <ligand>
        <name>Mg(2+)</name>
        <dbReference type="ChEBI" id="CHEBI:18420"/>
    </ligand>
</feature>
<dbReference type="GO" id="GO:0009098">
    <property type="term" value="P:L-leucine biosynthetic process"/>
    <property type="evidence" value="ECO:0007669"/>
    <property type="project" value="UniProtKB-UniRule"/>
</dbReference>
<dbReference type="AlphaFoldDB" id="A0A5C6QK26"/>
<evidence type="ECO:0000259" key="16">
    <source>
        <dbReference type="SMART" id="SM01329"/>
    </source>
</evidence>
<comment type="subunit">
    <text evidence="5 14 15">Homodimer.</text>
</comment>
<evidence type="ECO:0000313" key="18">
    <source>
        <dbReference type="EMBL" id="TWX69191.1"/>
    </source>
</evidence>
<keyword evidence="12 14" id="KW-0464">Manganese</keyword>
<evidence type="ECO:0000256" key="1">
    <source>
        <dbReference type="ARBA" id="ARBA00000624"/>
    </source>
</evidence>
<dbReference type="PANTHER" id="PTHR42979">
    <property type="entry name" value="3-ISOPROPYLMALATE DEHYDROGENASE"/>
    <property type="match status" value="1"/>
</dbReference>
<keyword evidence="6 14" id="KW-0432">Leucine biosynthesis</keyword>
<gene>
    <name evidence="14 18" type="primary">leuB</name>
    <name evidence="17" type="ORF">ESZ26_07300</name>
    <name evidence="18" type="ORF">ESZ27_06060</name>
</gene>
<comment type="caution">
    <text evidence="18">The sequence shown here is derived from an EMBL/GenBank/DDBJ whole genome shotgun (WGS) entry which is preliminary data.</text>
</comment>
<evidence type="ECO:0000256" key="14">
    <source>
        <dbReference type="HAMAP-Rule" id="MF_01033"/>
    </source>
</evidence>
<dbReference type="SMART" id="SM01329">
    <property type="entry name" value="Iso_dh"/>
    <property type="match status" value="1"/>
</dbReference>
<keyword evidence="11 14" id="KW-0520">NAD</keyword>
<protein>
    <recommendedName>
        <fullName evidence="14">3-isopropylmalate dehydrogenase</fullName>
        <ecNumber evidence="14">1.1.1.85</ecNumber>
    </recommendedName>
    <alternativeName>
        <fullName evidence="14">3-IPM-DH</fullName>
    </alternativeName>
    <alternativeName>
        <fullName evidence="14">Beta-IPM dehydrogenase</fullName>
        <shortName evidence="14">IMDH</shortName>
    </alternativeName>
</protein>
<evidence type="ECO:0000256" key="13">
    <source>
        <dbReference type="ARBA" id="ARBA00023304"/>
    </source>
</evidence>
<keyword evidence="14" id="KW-0963">Cytoplasm</keyword>
<name>A0A5C6QK26_9GAMM</name>
<dbReference type="EMBL" id="VOLQ01000008">
    <property type="protein sequence ID" value="TWX69191.1"/>
    <property type="molecule type" value="Genomic_DNA"/>
</dbReference>
<reference evidence="18 20" key="1">
    <citation type="submission" date="2019-07" db="EMBL/GenBank/DDBJ databases">
        <title>Genomes of sea-ice associated Colwellia species.</title>
        <authorList>
            <person name="Bowman J.P."/>
        </authorList>
    </citation>
    <scope>NUCLEOTIDE SEQUENCE [LARGE SCALE GENOMIC DNA]</scope>
    <source>
        <strain evidence="17 19">ACAM 607</strain>
        <strain evidence="18 20">IC036</strain>
    </source>
</reference>
<feature type="binding site" evidence="14">
    <location>
        <position position="224"/>
    </location>
    <ligand>
        <name>substrate</name>
    </ligand>
</feature>
<evidence type="ECO:0000256" key="9">
    <source>
        <dbReference type="ARBA" id="ARBA00022842"/>
    </source>
</evidence>
<keyword evidence="9 14" id="KW-0460">Magnesium</keyword>
<proteinExistence type="inferred from homology"/>
<dbReference type="Pfam" id="PF00180">
    <property type="entry name" value="Iso_dh"/>
    <property type="match status" value="1"/>
</dbReference>
<evidence type="ECO:0000313" key="20">
    <source>
        <dbReference type="Proteomes" id="UP000321917"/>
    </source>
</evidence>
<feature type="domain" description="Isopropylmalate dehydrogenase-like" evidence="16">
    <location>
        <begin position="3"/>
        <end position="355"/>
    </location>
</feature>
<feature type="binding site" evidence="14">
    <location>
        <position position="135"/>
    </location>
    <ligand>
        <name>substrate</name>
    </ligand>
</feature>
<evidence type="ECO:0000256" key="10">
    <source>
        <dbReference type="ARBA" id="ARBA00023002"/>
    </source>
</evidence>
<evidence type="ECO:0000256" key="4">
    <source>
        <dbReference type="ARBA" id="ARBA00008319"/>
    </source>
</evidence>
<dbReference type="GO" id="GO:0000287">
    <property type="term" value="F:magnesium ion binding"/>
    <property type="evidence" value="ECO:0007669"/>
    <property type="project" value="InterPro"/>
</dbReference>
<accession>A0A5C6QK26</accession>
<comment type="subcellular location">
    <subcellularLocation>
        <location evidence="14">Cytoplasm</location>
    </subcellularLocation>
</comment>
<evidence type="ECO:0000256" key="11">
    <source>
        <dbReference type="ARBA" id="ARBA00023027"/>
    </source>
</evidence>
<keyword evidence="8 14" id="KW-0479">Metal-binding</keyword>
<evidence type="ECO:0000256" key="6">
    <source>
        <dbReference type="ARBA" id="ARBA00022430"/>
    </source>
</evidence>
<dbReference type="HAMAP" id="MF_01033">
    <property type="entry name" value="LeuB_type1"/>
    <property type="match status" value="1"/>
</dbReference>
<dbReference type="FunFam" id="3.40.718.10:FF:000006">
    <property type="entry name" value="3-isopropylmalate dehydrogenase"/>
    <property type="match status" value="1"/>
</dbReference>
<organism evidence="18 20">
    <name type="scientific">Colwellia hornerae</name>
    <dbReference type="NCBI Taxonomy" id="89402"/>
    <lineage>
        <taxon>Bacteria</taxon>
        <taxon>Pseudomonadati</taxon>
        <taxon>Pseudomonadota</taxon>
        <taxon>Gammaproteobacteria</taxon>
        <taxon>Alteromonadales</taxon>
        <taxon>Colwelliaceae</taxon>
        <taxon>Colwellia</taxon>
    </lineage>
</organism>
<dbReference type="Proteomes" id="UP000321525">
    <property type="component" value="Unassembled WGS sequence"/>
</dbReference>
<dbReference type="EC" id="1.1.1.85" evidence="14"/>
<comment type="cofactor">
    <cofactor evidence="2">
        <name>Mn(2+)</name>
        <dbReference type="ChEBI" id="CHEBI:29035"/>
    </cofactor>
</comment>
<dbReference type="PANTHER" id="PTHR42979:SF1">
    <property type="entry name" value="3-ISOPROPYLMALATE DEHYDROGENASE"/>
    <property type="match status" value="1"/>
</dbReference>
<dbReference type="InterPro" id="IPR019818">
    <property type="entry name" value="IsoCit/isopropylmalate_DH_CS"/>
</dbReference>